<evidence type="ECO:0000256" key="5">
    <source>
        <dbReference type="SAM" id="Phobius"/>
    </source>
</evidence>
<name>A0A923PLP9_9BACT</name>
<keyword evidence="2 5" id="KW-0812">Transmembrane</keyword>
<comment type="caution">
    <text evidence="6">The sequence shown here is derived from an EMBL/GenBank/DDBJ whole genome shotgun (WGS) entry which is preliminary data.</text>
</comment>
<feature type="transmembrane region" description="Helical" evidence="5">
    <location>
        <begin position="46"/>
        <end position="66"/>
    </location>
</feature>
<protein>
    <submittedName>
        <fullName evidence="6">DoxX family protein</fullName>
    </submittedName>
</protein>
<dbReference type="InterPro" id="IPR032808">
    <property type="entry name" value="DoxX"/>
</dbReference>
<evidence type="ECO:0000313" key="6">
    <source>
        <dbReference type="EMBL" id="MBC6992812.1"/>
    </source>
</evidence>
<evidence type="ECO:0000256" key="4">
    <source>
        <dbReference type="ARBA" id="ARBA00023136"/>
    </source>
</evidence>
<evidence type="ECO:0000256" key="3">
    <source>
        <dbReference type="ARBA" id="ARBA00022989"/>
    </source>
</evidence>
<gene>
    <name evidence="6" type="ORF">H9S92_01435</name>
</gene>
<organism evidence="6 7">
    <name type="scientific">Neolewinella lacunae</name>
    <dbReference type="NCBI Taxonomy" id="1517758"/>
    <lineage>
        <taxon>Bacteria</taxon>
        <taxon>Pseudomonadati</taxon>
        <taxon>Bacteroidota</taxon>
        <taxon>Saprospiria</taxon>
        <taxon>Saprospirales</taxon>
        <taxon>Lewinellaceae</taxon>
        <taxon>Neolewinella</taxon>
    </lineage>
</organism>
<keyword evidence="4 5" id="KW-0472">Membrane</keyword>
<feature type="transmembrane region" description="Helical" evidence="5">
    <location>
        <begin position="73"/>
        <end position="91"/>
    </location>
</feature>
<feature type="transmembrane region" description="Helical" evidence="5">
    <location>
        <begin position="7"/>
        <end position="26"/>
    </location>
</feature>
<dbReference type="GO" id="GO:0016020">
    <property type="term" value="C:membrane"/>
    <property type="evidence" value="ECO:0007669"/>
    <property type="project" value="UniProtKB-SubCell"/>
</dbReference>
<evidence type="ECO:0000256" key="2">
    <source>
        <dbReference type="ARBA" id="ARBA00022692"/>
    </source>
</evidence>
<evidence type="ECO:0000313" key="7">
    <source>
        <dbReference type="Proteomes" id="UP000650081"/>
    </source>
</evidence>
<dbReference type="Pfam" id="PF07681">
    <property type="entry name" value="DoxX"/>
    <property type="match status" value="1"/>
</dbReference>
<dbReference type="RefSeq" id="WP_187464949.1">
    <property type="nucleotide sequence ID" value="NZ_JACSIT010000038.1"/>
</dbReference>
<dbReference type="Proteomes" id="UP000650081">
    <property type="component" value="Unassembled WGS sequence"/>
</dbReference>
<feature type="transmembrane region" description="Helical" evidence="5">
    <location>
        <begin position="103"/>
        <end position="123"/>
    </location>
</feature>
<sequence length="138" mass="16167">MKDIFDLVGRILLSFIFFFEAYDYFAYERLNKEAMTIYGLTWNQDFFLYGAILLLLFGALTILFGYRMRLGAVLLLIYWIPLTFIVHDFWAEEPSSNAYRLQSIFFMKNIAIMGGLLIAATHISGKYRLRRLFATTNV</sequence>
<keyword evidence="7" id="KW-1185">Reference proteome</keyword>
<evidence type="ECO:0000256" key="1">
    <source>
        <dbReference type="ARBA" id="ARBA00004141"/>
    </source>
</evidence>
<keyword evidence="3 5" id="KW-1133">Transmembrane helix</keyword>
<proteinExistence type="predicted"/>
<dbReference type="EMBL" id="JACSIT010000038">
    <property type="protein sequence ID" value="MBC6992812.1"/>
    <property type="molecule type" value="Genomic_DNA"/>
</dbReference>
<comment type="subcellular location">
    <subcellularLocation>
        <location evidence="1">Membrane</location>
        <topology evidence="1">Multi-pass membrane protein</topology>
    </subcellularLocation>
</comment>
<dbReference type="AlphaFoldDB" id="A0A923PLP9"/>
<reference evidence="6" key="1">
    <citation type="submission" date="2020-08" db="EMBL/GenBank/DDBJ databases">
        <title>Lewinella bacteria from marine environments.</title>
        <authorList>
            <person name="Zhong Y."/>
        </authorList>
    </citation>
    <scope>NUCLEOTIDE SEQUENCE</scope>
    <source>
        <strain evidence="6">KCTC 42187</strain>
    </source>
</reference>
<accession>A0A923PLP9</accession>